<reference evidence="16" key="2">
    <citation type="submission" date="2017-10" db="EMBL/GenBank/DDBJ databases">
        <title>Ladona fulva Genome sequencing and assembly.</title>
        <authorList>
            <person name="Murali S."/>
            <person name="Richards S."/>
            <person name="Bandaranaike D."/>
            <person name="Bellair M."/>
            <person name="Blankenburg K."/>
            <person name="Chao H."/>
            <person name="Dinh H."/>
            <person name="Doddapaneni H."/>
            <person name="Dugan-Rocha S."/>
            <person name="Elkadiri S."/>
            <person name="Gnanaolivu R."/>
            <person name="Hernandez B."/>
            <person name="Skinner E."/>
            <person name="Javaid M."/>
            <person name="Lee S."/>
            <person name="Li M."/>
            <person name="Ming W."/>
            <person name="Munidasa M."/>
            <person name="Muniz J."/>
            <person name="Nguyen L."/>
            <person name="Hughes D."/>
            <person name="Osuji N."/>
            <person name="Pu L.-L."/>
            <person name="Puazo M."/>
            <person name="Qu C."/>
            <person name="Quiroz J."/>
            <person name="Raj R."/>
            <person name="Weissenberger G."/>
            <person name="Xin Y."/>
            <person name="Zou X."/>
            <person name="Han Y."/>
            <person name="Worley K."/>
            <person name="Muzny D."/>
            <person name="Gibbs R."/>
        </authorList>
    </citation>
    <scope>NUCLEOTIDE SEQUENCE</scope>
    <source>
        <strain evidence="16">Sampled in the wild</strain>
    </source>
</reference>
<dbReference type="PANTHER" id="PTHR45080:SF21">
    <property type="entry name" value="INACTIVE TYROSINE-PROTEIN KINASE 7"/>
    <property type="match status" value="1"/>
</dbReference>
<feature type="region of interest" description="Disordered" evidence="12">
    <location>
        <begin position="697"/>
        <end position="743"/>
    </location>
</feature>
<evidence type="ECO:0000313" key="17">
    <source>
        <dbReference type="Proteomes" id="UP000792457"/>
    </source>
</evidence>
<dbReference type="GO" id="GO:0043025">
    <property type="term" value="C:neuronal cell body"/>
    <property type="evidence" value="ECO:0007669"/>
    <property type="project" value="TreeGrafter"/>
</dbReference>
<evidence type="ECO:0000256" key="9">
    <source>
        <dbReference type="PIRSR" id="PIRSR000615-1"/>
    </source>
</evidence>
<keyword evidence="7" id="KW-0325">Glycoprotein</keyword>
<dbReference type="Gene3D" id="2.60.40.10">
    <property type="entry name" value="Immunoglobulins"/>
    <property type="match status" value="6"/>
</dbReference>
<dbReference type="PANTHER" id="PTHR45080">
    <property type="entry name" value="CONTACTIN 5"/>
    <property type="match status" value="1"/>
</dbReference>
<dbReference type="SMART" id="SM00408">
    <property type="entry name" value="IGc2"/>
    <property type="match status" value="6"/>
</dbReference>
<evidence type="ECO:0000256" key="12">
    <source>
        <dbReference type="SAM" id="MobiDB-lite"/>
    </source>
</evidence>
<keyword evidence="11" id="KW-0479">Metal-binding</keyword>
<feature type="domain" description="Ig-like" evidence="15">
    <location>
        <begin position="516"/>
        <end position="603"/>
    </location>
</feature>
<dbReference type="CDD" id="cd00096">
    <property type="entry name" value="Ig"/>
    <property type="match status" value="3"/>
</dbReference>
<dbReference type="Pfam" id="PF13927">
    <property type="entry name" value="Ig_3"/>
    <property type="match status" value="5"/>
</dbReference>
<dbReference type="InterPro" id="IPR013783">
    <property type="entry name" value="Ig-like_fold"/>
</dbReference>
<dbReference type="PROSITE" id="PS50835">
    <property type="entry name" value="IG_LIKE"/>
    <property type="match status" value="6"/>
</dbReference>
<gene>
    <name evidence="16" type="ORF">J437_LFUL004601</name>
</gene>
<evidence type="ECO:0000256" key="2">
    <source>
        <dbReference type="ARBA" id="ARBA00022692"/>
    </source>
</evidence>
<comment type="subcellular location">
    <subcellularLocation>
        <location evidence="1">Membrane</location>
        <topology evidence="1">Single-pass membrane protein</topology>
    </subcellularLocation>
</comment>
<dbReference type="OrthoDB" id="2413561at2759"/>
<dbReference type="GO" id="GO:0046872">
    <property type="term" value="F:metal ion binding"/>
    <property type="evidence" value="ECO:0007669"/>
    <property type="project" value="UniProtKB-KW"/>
</dbReference>
<dbReference type="GO" id="GO:0030424">
    <property type="term" value="C:axon"/>
    <property type="evidence" value="ECO:0007669"/>
    <property type="project" value="TreeGrafter"/>
</dbReference>
<evidence type="ECO:0000256" key="13">
    <source>
        <dbReference type="SAM" id="Phobius"/>
    </source>
</evidence>
<reference evidence="16" key="1">
    <citation type="submission" date="2013-04" db="EMBL/GenBank/DDBJ databases">
        <authorList>
            <person name="Qu J."/>
            <person name="Murali S.C."/>
            <person name="Bandaranaike D."/>
            <person name="Bellair M."/>
            <person name="Blankenburg K."/>
            <person name="Chao H."/>
            <person name="Dinh H."/>
            <person name="Doddapaneni H."/>
            <person name="Downs B."/>
            <person name="Dugan-Rocha S."/>
            <person name="Elkadiri S."/>
            <person name="Gnanaolivu R.D."/>
            <person name="Hernandez B."/>
            <person name="Javaid M."/>
            <person name="Jayaseelan J.C."/>
            <person name="Lee S."/>
            <person name="Li M."/>
            <person name="Ming W."/>
            <person name="Munidasa M."/>
            <person name="Muniz J."/>
            <person name="Nguyen L."/>
            <person name="Ongeri F."/>
            <person name="Osuji N."/>
            <person name="Pu L.-L."/>
            <person name="Puazo M."/>
            <person name="Qu C."/>
            <person name="Quiroz J."/>
            <person name="Raj R."/>
            <person name="Weissenberger G."/>
            <person name="Xin Y."/>
            <person name="Zou X."/>
            <person name="Han Y."/>
            <person name="Richards S."/>
            <person name="Worley K."/>
            <person name="Muzny D."/>
            <person name="Gibbs R."/>
        </authorList>
    </citation>
    <scope>NUCLEOTIDE SEQUENCE</scope>
    <source>
        <strain evidence="16">Sampled in the wild</strain>
    </source>
</reference>
<keyword evidence="4 13" id="KW-0472">Membrane</keyword>
<dbReference type="GO" id="GO:0007156">
    <property type="term" value="P:homophilic cell adhesion via plasma membrane adhesion molecules"/>
    <property type="evidence" value="ECO:0007669"/>
    <property type="project" value="TreeGrafter"/>
</dbReference>
<keyword evidence="11" id="KW-0460">Magnesium</keyword>
<evidence type="ECO:0000256" key="7">
    <source>
        <dbReference type="ARBA" id="ARBA00023180"/>
    </source>
</evidence>
<dbReference type="Pfam" id="PF07714">
    <property type="entry name" value="PK_Tyr_Ser-Thr"/>
    <property type="match status" value="1"/>
</dbReference>
<dbReference type="InterPro" id="IPR020635">
    <property type="entry name" value="Tyr_kinase_cat_dom"/>
</dbReference>
<dbReference type="PROSITE" id="PS00109">
    <property type="entry name" value="PROTEIN_KINASE_TYR"/>
    <property type="match status" value="1"/>
</dbReference>
<protein>
    <recommendedName>
        <fullName evidence="18">Receptor protein-tyrosine kinase</fullName>
    </recommendedName>
</protein>
<evidence type="ECO:0000259" key="15">
    <source>
        <dbReference type="PROSITE" id="PS50835"/>
    </source>
</evidence>
<keyword evidence="8" id="KW-0393">Immunoglobulin domain</keyword>
<evidence type="ECO:0000256" key="3">
    <source>
        <dbReference type="ARBA" id="ARBA00022989"/>
    </source>
</evidence>
<feature type="domain" description="Ig-like" evidence="15">
    <location>
        <begin position="312"/>
        <end position="406"/>
    </location>
</feature>
<feature type="domain" description="Ig-like" evidence="15">
    <location>
        <begin position="108"/>
        <end position="207"/>
    </location>
</feature>
<evidence type="ECO:0000313" key="16">
    <source>
        <dbReference type="EMBL" id="KAG8225401.1"/>
    </source>
</evidence>
<dbReference type="InterPro" id="IPR008266">
    <property type="entry name" value="Tyr_kinase_AS"/>
</dbReference>
<comment type="caution">
    <text evidence="16">The sequence shown here is derived from an EMBL/GenBank/DDBJ whole genome shotgun (WGS) entry which is preliminary data.</text>
</comment>
<dbReference type="GO" id="GO:0005524">
    <property type="term" value="F:ATP binding"/>
    <property type="evidence" value="ECO:0007669"/>
    <property type="project" value="UniProtKB-KW"/>
</dbReference>
<dbReference type="Gene3D" id="1.10.510.10">
    <property type="entry name" value="Transferase(Phosphotransferase) domain 1"/>
    <property type="match status" value="1"/>
</dbReference>
<feature type="transmembrane region" description="Helical" evidence="13">
    <location>
        <begin position="638"/>
        <end position="658"/>
    </location>
</feature>
<dbReference type="InterPro" id="IPR001245">
    <property type="entry name" value="Ser-Thr/Tyr_kinase_cat_dom"/>
</dbReference>
<feature type="domain" description="Protein kinase" evidence="14">
    <location>
        <begin position="750"/>
        <end position="1050"/>
    </location>
</feature>
<dbReference type="InterPro" id="IPR007110">
    <property type="entry name" value="Ig-like_dom"/>
</dbReference>
<dbReference type="InterPro" id="IPR011009">
    <property type="entry name" value="Kinase-like_dom_sf"/>
</dbReference>
<name>A0A8K0K021_LADFU</name>
<evidence type="ECO:0000256" key="11">
    <source>
        <dbReference type="PIRSR" id="PIRSR000615-3"/>
    </source>
</evidence>
<evidence type="ECO:0000259" key="14">
    <source>
        <dbReference type="PROSITE" id="PS50011"/>
    </source>
</evidence>
<dbReference type="GO" id="GO:0008046">
    <property type="term" value="F:axon guidance receptor activity"/>
    <property type="evidence" value="ECO:0007669"/>
    <property type="project" value="TreeGrafter"/>
</dbReference>
<evidence type="ECO:0000256" key="10">
    <source>
        <dbReference type="PIRSR" id="PIRSR000615-2"/>
    </source>
</evidence>
<evidence type="ECO:0000256" key="8">
    <source>
        <dbReference type="ARBA" id="ARBA00023319"/>
    </source>
</evidence>
<evidence type="ECO:0008006" key="18">
    <source>
        <dbReference type="Google" id="ProtNLM"/>
    </source>
</evidence>
<keyword evidence="17" id="KW-1185">Reference proteome</keyword>
<proteinExistence type="predicted"/>
<dbReference type="InterPro" id="IPR050958">
    <property type="entry name" value="Cell_Adh-Cytoskel_Orgn"/>
</dbReference>
<keyword evidence="10" id="KW-0067">ATP-binding</keyword>
<dbReference type="GO" id="GO:0005886">
    <property type="term" value="C:plasma membrane"/>
    <property type="evidence" value="ECO:0007669"/>
    <property type="project" value="TreeGrafter"/>
</dbReference>
<dbReference type="GO" id="GO:0004713">
    <property type="term" value="F:protein tyrosine kinase activity"/>
    <property type="evidence" value="ECO:0007669"/>
    <property type="project" value="InterPro"/>
</dbReference>
<dbReference type="SMART" id="SM00409">
    <property type="entry name" value="IG"/>
    <property type="match status" value="6"/>
</dbReference>
<accession>A0A8K0K021</accession>
<evidence type="ECO:0000256" key="4">
    <source>
        <dbReference type="ARBA" id="ARBA00023136"/>
    </source>
</evidence>
<dbReference type="Gene3D" id="3.30.200.20">
    <property type="entry name" value="Phosphorylase Kinase, domain 1"/>
    <property type="match status" value="1"/>
</dbReference>
<dbReference type="PRINTS" id="PR00109">
    <property type="entry name" value="TYRKINASE"/>
</dbReference>
<dbReference type="GO" id="GO:0050808">
    <property type="term" value="P:synapse organization"/>
    <property type="evidence" value="ECO:0007669"/>
    <property type="project" value="TreeGrafter"/>
</dbReference>
<dbReference type="Proteomes" id="UP000792457">
    <property type="component" value="Unassembled WGS sequence"/>
</dbReference>
<dbReference type="InterPro" id="IPR003598">
    <property type="entry name" value="Ig_sub2"/>
</dbReference>
<organism evidence="16 17">
    <name type="scientific">Ladona fulva</name>
    <name type="common">Scarce chaser dragonfly</name>
    <name type="synonym">Libellula fulva</name>
    <dbReference type="NCBI Taxonomy" id="123851"/>
    <lineage>
        <taxon>Eukaryota</taxon>
        <taxon>Metazoa</taxon>
        <taxon>Ecdysozoa</taxon>
        <taxon>Arthropoda</taxon>
        <taxon>Hexapoda</taxon>
        <taxon>Insecta</taxon>
        <taxon>Pterygota</taxon>
        <taxon>Palaeoptera</taxon>
        <taxon>Odonata</taxon>
        <taxon>Epiprocta</taxon>
        <taxon>Anisoptera</taxon>
        <taxon>Libelluloidea</taxon>
        <taxon>Libellulidae</taxon>
        <taxon>Ladona</taxon>
    </lineage>
</organism>
<dbReference type="PROSITE" id="PS50011">
    <property type="entry name" value="PROTEIN_KINASE_DOM"/>
    <property type="match status" value="1"/>
</dbReference>
<keyword evidence="2 13" id="KW-0812">Transmembrane</keyword>
<sequence>MQSPESSKEVYAGKEAVLRCVAHGSGEIHYTWFNDYFFYTCRNMERLTKSEHISPRGKRLHVKNLSAMDNGMYQCEATNDAGSVMSQEGLPIAVLGEYLFGKSSGEWATITARPRDALVSRGSTFQMDCSFRHALSTHWYFLGRWEKGEEGPSLHSLPPPLTNNTNASILGNGTLIIWSFEPQDEGIYACGAVWSDSVRSQQHRTLYAIQRRVAFIEDFEPESLEVYPEGDWGEGIIVVPEGGELEVECVPPVGRPSPTVRWSPHRGRSAPESRLVISSASRSRHEGKYTCVASNVAGSSSISVEVVVSVKPTLLEGPVDLNVEEGQWAMMPCSFEGSPYPATKVHWLREGGTMVVAGSHSPSAASGAMGVPSSPTPRVRAHANNGSITFSPAHPGDTGRYQCSVEAHGFPPIRSPVATFIAKERLKFLPRPVNKRLELGSIGKLYCKAQGAFPPVVRWMKAGDPSSEFPSHVRDINGTLVLEGVQREDAGQYTCVATNVQGIINATIEVEVIVTPKFTIVPQNPTEAYEGYPVMMNCKAEGDPPPTIQWDKNSVLNGFDQKRFHVLENGSLYVREILPGDDGKYGCTAGNSGGFKREEVMLIVKCKSSSINTQTGESERGEIGDDGSADGSMMTKTVTITLSAAAAYMLLVVGLMFWCRYRRLRRKQAYAQANGAAGADGTGGGVEGASALLTKAENGEAGGVGTEMECKEGTGAPGDSGGHSSSSSLKRAQGRGPSGLDRISFPRKDLHSFVPLGKGEFGEVFLAKAKGLQSSRRSGSGSEGEGGTDGEKGAIVVMVKALEVKEESALTEFKRQLDMFGKARHPNVVKLIGLCRDASPHYMLLEYSAWGNLKHFLVTTTKGGKASEGKEGNADGAAKAPLTANQCVEVLKQVALGMEHIASLRFVHRDLAARNCLISATGLNIKISYPALSKDTYSAEYYSFQNQVIPIRWMAPEAVLEDDSSTKSDVWAWAVLANEVFSGGEMPLTQLSNEAIISTMREGNNANLHQVHSAVISRLRPLMESCWATCPRDRPTFPDIVTAFTTDTPL</sequence>
<dbReference type="InterPro" id="IPR003599">
    <property type="entry name" value="Ig_sub"/>
</dbReference>
<dbReference type="SUPFAM" id="SSF56112">
    <property type="entry name" value="Protein kinase-like (PK-like)"/>
    <property type="match status" value="1"/>
</dbReference>
<feature type="active site" description="Proton acceptor" evidence="9">
    <location>
        <position position="910"/>
    </location>
</feature>
<dbReference type="InterPro" id="IPR036179">
    <property type="entry name" value="Ig-like_dom_sf"/>
</dbReference>
<feature type="domain" description="Ig-like" evidence="15">
    <location>
        <begin position="221"/>
        <end position="309"/>
    </location>
</feature>
<feature type="domain" description="Ig-like" evidence="15">
    <location>
        <begin position="1"/>
        <end position="91"/>
    </location>
</feature>
<feature type="binding site" evidence="10">
    <location>
        <position position="914"/>
    </location>
    <ligand>
        <name>ATP</name>
        <dbReference type="ChEBI" id="CHEBI:30616"/>
    </ligand>
</feature>
<feature type="domain" description="Ig-like" evidence="15">
    <location>
        <begin position="416"/>
        <end position="511"/>
    </location>
</feature>
<dbReference type="GO" id="GO:0019199">
    <property type="term" value="F:transmembrane receptor protein kinase activity"/>
    <property type="evidence" value="ECO:0007669"/>
    <property type="project" value="UniProtKB-ARBA"/>
</dbReference>
<dbReference type="SMART" id="SM00219">
    <property type="entry name" value="TyrKc"/>
    <property type="match status" value="1"/>
</dbReference>
<dbReference type="EMBL" id="KZ308236">
    <property type="protein sequence ID" value="KAG8225401.1"/>
    <property type="molecule type" value="Genomic_DNA"/>
</dbReference>
<keyword evidence="5" id="KW-1015">Disulfide bond</keyword>
<feature type="binding site" evidence="11">
    <location>
        <position position="915"/>
    </location>
    <ligand>
        <name>Mg(2+)</name>
        <dbReference type="ChEBI" id="CHEBI:18420"/>
    </ligand>
</feature>
<dbReference type="SUPFAM" id="SSF48726">
    <property type="entry name" value="Immunoglobulin"/>
    <property type="match status" value="6"/>
</dbReference>
<keyword evidence="3 13" id="KW-1133">Transmembrane helix</keyword>
<keyword evidence="6" id="KW-0675">Receptor</keyword>
<dbReference type="PIRSF" id="PIRSF000615">
    <property type="entry name" value="TyrPK_CSF1-R"/>
    <property type="match status" value="1"/>
</dbReference>
<evidence type="ECO:0000256" key="1">
    <source>
        <dbReference type="ARBA" id="ARBA00004167"/>
    </source>
</evidence>
<evidence type="ECO:0000256" key="6">
    <source>
        <dbReference type="ARBA" id="ARBA00023170"/>
    </source>
</evidence>
<dbReference type="InterPro" id="IPR000719">
    <property type="entry name" value="Prot_kinase_dom"/>
</dbReference>
<evidence type="ECO:0000256" key="5">
    <source>
        <dbReference type="ARBA" id="ARBA00023157"/>
    </source>
</evidence>
<dbReference type="AlphaFoldDB" id="A0A8K0K021"/>
<keyword evidence="10" id="KW-0547">Nucleotide-binding</keyword>